<dbReference type="SUPFAM" id="SSF110087">
    <property type="entry name" value="DR1885-like metal-binding protein"/>
    <property type="match status" value="1"/>
</dbReference>
<dbReference type="Pfam" id="PF04314">
    <property type="entry name" value="PCuAC"/>
    <property type="match status" value="1"/>
</dbReference>
<dbReference type="PANTHER" id="PTHR36302:SF1">
    <property type="entry name" value="COPPER CHAPERONE PCU(A)C"/>
    <property type="match status" value="1"/>
</dbReference>
<reference evidence="2 3" key="1">
    <citation type="submission" date="2018-06" db="EMBL/GenBank/DDBJ databases">
        <authorList>
            <consortium name="Pathogen Informatics"/>
            <person name="Doyle S."/>
        </authorList>
    </citation>
    <scope>NUCLEOTIDE SEQUENCE [LARGE SCALE GENOMIC DNA]</scope>
    <source>
        <strain evidence="2 3">NCTC13337</strain>
    </source>
</reference>
<keyword evidence="3" id="KW-1185">Reference proteome</keyword>
<dbReference type="InterPro" id="IPR007410">
    <property type="entry name" value="LpqE-like"/>
</dbReference>
<sequence>MMKKLSFLSLALFAGAAMTHENKNTLGDCVIQEVLPGKQMTAAFFTLHHNGHTQKIVGAEIPDVTDHVELHTMKMQDNVMKMEKIDDYTVENGETKFAKGGNHLMLMGVTNSPEVGSKHTITLTFDDGSKAQCEAQVKSVDEILKTAEENTISDSNTQ</sequence>
<dbReference type="RefSeq" id="WP_084601515.1">
    <property type="nucleotide sequence ID" value="NZ_LWHB01000016.1"/>
</dbReference>
<dbReference type="PANTHER" id="PTHR36302">
    <property type="entry name" value="BLR7088 PROTEIN"/>
    <property type="match status" value="1"/>
</dbReference>
<dbReference type="Proteomes" id="UP000254601">
    <property type="component" value="Unassembled WGS sequence"/>
</dbReference>
<dbReference type="EMBL" id="UHIC01000001">
    <property type="protein sequence ID" value="SUO97762.1"/>
    <property type="molecule type" value="Genomic_DNA"/>
</dbReference>
<proteinExistence type="predicted"/>
<accession>A0A380MZL7</accession>
<evidence type="ECO:0000256" key="1">
    <source>
        <dbReference type="SAM" id="SignalP"/>
    </source>
</evidence>
<organism evidence="2 3">
    <name type="scientific">Suttonella ornithocola</name>
    <dbReference type="NCBI Taxonomy" id="279832"/>
    <lineage>
        <taxon>Bacteria</taxon>
        <taxon>Pseudomonadati</taxon>
        <taxon>Pseudomonadota</taxon>
        <taxon>Gammaproteobacteria</taxon>
        <taxon>Cardiobacteriales</taxon>
        <taxon>Cardiobacteriaceae</taxon>
        <taxon>Suttonella</taxon>
    </lineage>
</organism>
<dbReference type="Gene3D" id="2.60.40.1890">
    <property type="entry name" value="PCu(A)C copper chaperone"/>
    <property type="match status" value="1"/>
</dbReference>
<feature type="signal peptide" evidence="1">
    <location>
        <begin position="1"/>
        <end position="19"/>
    </location>
</feature>
<feature type="chain" id="PRO_5017003880" evidence="1">
    <location>
        <begin position="20"/>
        <end position="158"/>
    </location>
</feature>
<dbReference type="InterPro" id="IPR058248">
    <property type="entry name" value="Lxx211020-like"/>
</dbReference>
<dbReference type="InterPro" id="IPR036182">
    <property type="entry name" value="PCuAC_sf"/>
</dbReference>
<gene>
    <name evidence="2" type="ORF">NCTC13337_02606</name>
</gene>
<evidence type="ECO:0000313" key="3">
    <source>
        <dbReference type="Proteomes" id="UP000254601"/>
    </source>
</evidence>
<dbReference type="OrthoDB" id="9796962at2"/>
<dbReference type="AlphaFoldDB" id="A0A380MZL7"/>
<keyword evidence="1" id="KW-0732">Signal</keyword>
<evidence type="ECO:0000313" key="2">
    <source>
        <dbReference type="EMBL" id="SUO97762.1"/>
    </source>
</evidence>
<name>A0A380MZL7_9GAMM</name>
<protein>
    <submittedName>
        <fullName evidence="2">Uncharacterized protein conserved in bacteria</fullName>
    </submittedName>
</protein>